<feature type="compositionally biased region" description="Polar residues" evidence="1">
    <location>
        <begin position="1"/>
        <end position="14"/>
    </location>
</feature>
<dbReference type="SUPFAM" id="SSF89550">
    <property type="entry name" value="PHP domain-like"/>
    <property type="match status" value="1"/>
</dbReference>
<dbReference type="InterPro" id="IPR022028">
    <property type="entry name" value="DUF3604"/>
</dbReference>
<protein>
    <submittedName>
        <fullName evidence="2">DUF3604 domain-containing protein</fullName>
    </submittedName>
</protein>
<proteinExistence type="predicted"/>
<dbReference type="Proteomes" id="UP000270581">
    <property type="component" value="Unassembled WGS sequence"/>
</dbReference>
<dbReference type="EMBL" id="RJJC01000001">
    <property type="protein sequence ID" value="RNJ27068.1"/>
    <property type="molecule type" value="Genomic_DNA"/>
</dbReference>
<comment type="caution">
    <text evidence="2">The sequence shown here is derived from an EMBL/GenBank/DDBJ whole genome shotgun (WGS) entry which is preliminary data.</text>
</comment>
<keyword evidence="3" id="KW-1185">Reference proteome</keyword>
<dbReference type="InterPro" id="IPR016195">
    <property type="entry name" value="Pol/histidinol_Pase-like"/>
</dbReference>
<dbReference type="Pfam" id="PF12228">
    <property type="entry name" value="DUF3604"/>
    <property type="match status" value="2"/>
</dbReference>
<gene>
    <name evidence="2" type="ORF">Nmn1133_10520</name>
</gene>
<accession>A0AAJ4UWG8</accession>
<name>A0AAJ4UWG8_9EURY</name>
<evidence type="ECO:0000313" key="3">
    <source>
        <dbReference type="Proteomes" id="UP000270581"/>
    </source>
</evidence>
<reference evidence="2 3" key="1">
    <citation type="submission" date="2018-11" db="EMBL/GenBank/DDBJ databases">
        <title>Genome sequences of Natronomonas sp. CBA1133.</title>
        <authorList>
            <person name="Roh S.W."/>
            <person name="Cha I.-T."/>
        </authorList>
    </citation>
    <scope>NUCLEOTIDE SEQUENCE [LARGE SCALE GENOMIC DNA]</scope>
    <source>
        <strain evidence="2 3">CBA1133</strain>
    </source>
</reference>
<feature type="region of interest" description="Disordered" evidence="1">
    <location>
        <begin position="540"/>
        <end position="559"/>
    </location>
</feature>
<dbReference type="Gene3D" id="3.20.20.140">
    <property type="entry name" value="Metal-dependent hydrolases"/>
    <property type="match status" value="1"/>
</dbReference>
<feature type="region of interest" description="Disordered" evidence="1">
    <location>
        <begin position="117"/>
        <end position="140"/>
    </location>
</feature>
<dbReference type="AlphaFoldDB" id="A0AAJ4UWG8"/>
<organism evidence="2 3">
    <name type="scientific">Halosegnis longus</name>
    <dbReference type="NCBI Taxonomy" id="2216012"/>
    <lineage>
        <taxon>Archaea</taxon>
        <taxon>Methanobacteriati</taxon>
        <taxon>Methanobacteriota</taxon>
        <taxon>Stenosarchaea group</taxon>
        <taxon>Halobacteria</taxon>
        <taxon>Halobacteriales</taxon>
        <taxon>Natronomonadaceae</taxon>
        <taxon>Halosegnis</taxon>
    </lineage>
</organism>
<evidence type="ECO:0000256" key="1">
    <source>
        <dbReference type="SAM" id="MobiDB-lite"/>
    </source>
</evidence>
<feature type="region of interest" description="Disordered" evidence="1">
    <location>
        <begin position="1"/>
        <end position="40"/>
    </location>
</feature>
<evidence type="ECO:0000313" key="2">
    <source>
        <dbReference type="EMBL" id="RNJ27068.1"/>
    </source>
</evidence>
<sequence>MRESVVSQARSSSIRRGGLVGQRPPRNRGTDVYVAPRGTGRMAGPHESIRVFATSRPSLRELWASRSGHFDRLHLILPSDAVVGEPVTVRLQAWDEYERLHAIDGSPALATTDDEATIPDSVSFDGDGPSVGPGDSEGGMTTFEAQFATPGVQYLTAEYRGKRFVSNPVRVHDSEPDERTLWGDIHLHSSLSDGAGSVADGFAFAREVMGLDVCAYTDHDTMGFFIPPRWQRERMHDRYFDQLKRATAVNHEPGSFVTLFGYEWTKQPSQGGHINVYFDEIEGAELFDSHADETNTYEGLWARLDEWRESGDGDVLTIPHHPAEAMYPFDFAATDYDDDLAPLVEVYSQWGSSERPGREGNRRPITMGHGETGEPGTYVQDALALGYRVGLMGSSDYHGPYPGHSLMHAKPHLPSLEEWRRDGVGWGHIWRVWNEQSYPGGLTAFRAPERSREAVFDALRSRSVYATTQPDRILAELSVNGTRVGEADSTVAVESPTAERTIQYEVHGTAPLESVTIVKNGEPFYVATGTTDVDAPLSTFGKSGELTDDAPVTGPTYEDGRGGDADYYYLRAQQATRPDAGYVPGGAAWLGPIWVEAD</sequence>
<feature type="region of interest" description="Disordered" evidence="1">
    <location>
        <begin position="351"/>
        <end position="375"/>
    </location>
</feature>